<organism evidence="1 2">
    <name type="scientific">Polarella glacialis</name>
    <name type="common">Dinoflagellate</name>
    <dbReference type="NCBI Taxonomy" id="89957"/>
    <lineage>
        <taxon>Eukaryota</taxon>
        <taxon>Sar</taxon>
        <taxon>Alveolata</taxon>
        <taxon>Dinophyceae</taxon>
        <taxon>Suessiales</taxon>
        <taxon>Suessiaceae</taxon>
        <taxon>Polarella</taxon>
    </lineage>
</organism>
<name>A0A813HNT7_POLGL</name>
<keyword evidence="2" id="KW-1185">Reference proteome</keyword>
<dbReference type="AlphaFoldDB" id="A0A813HNT7"/>
<comment type="caution">
    <text evidence="1">The sequence shown here is derived from an EMBL/GenBank/DDBJ whole genome shotgun (WGS) entry which is preliminary data.</text>
</comment>
<protein>
    <submittedName>
        <fullName evidence="1">Uncharacterized protein</fullName>
    </submittedName>
</protein>
<dbReference type="Proteomes" id="UP000654075">
    <property type="component" value="Unassembled WGS sequence"/>
</dbReference>
<feature type="non-terminal residue" evidence="1">
    <location>
        <position position="1"/>
    </location>
</feature>
<evidence type="ECO:0000313" key="2">
    <source>
        <dbReference type="Proteomes" id="UP000654075"/>
    </source>
</evidence>
<evidence type="ECO:0000313" key="1">
    <source>
        <dbReference type="EMBL" id="CAE8639955.1"/>
    </source>
</evidence>
<sequence length="93" mass="10183">SRGSASWQSGSMVYTRTCGQTFFCLGWGEPRRLSAVRQRQVRGPCGYEASKAPAGECLCPSDAKLSWASLTAQGFRSDDGDAERLPWSCFLQL</sequence>
<gene>
    <name evidence="1" type="ORF">PGLA1383_LOCUS54930</name>
</gene>
<reference evidence="1" key="1">
    <citation type="submission" date="2021-02" db="EMBL/GenBank/DDBJ databases">
        <authorList>
            <person name="Dougan E. K."/>
            <person name="Rhodes N."/>
            <person name="Thang M."/>
            <person name="Chan C."/>
        </authorList>
    </citation>
    <scope>NUCLEOTIDE SEQUENCE</scope>
</reference>
<accession>A0A813HNT7</accession>
<dbReference type="EMBL" id="CAJNNV010032423">
    <property type="protein sequence ID" value="CAE8639955.1"/>
    <property type="molecule type" value="Genomic_DNA"/>
</dbReference>
<proteinExistence type="predicted"/>